<name>A0A212IZ72_9DELT</name>
<dbReference type="Pfam" id="PF13524">
    <property type="entry name" value="Glyco_trans_1_2"/>
    <property type="match status" value="1"/>
</dbReference>
<feature type="domain" description="Spore protein YkvP/CgeB glycosyl transferase-like" evidence="1">
    <location>
        <begin position="242"/>
        <end position="387"/>
    </location>
</feature>
<evidence type="ECO:0000259" key="1">
    <source>
        <dbReference type="Pfam" id="PF13524"/>
    </source>
</evidence>
<gene>
    <name evidence="2" type="ORF">KL86DPRO_10370</name>
</gene>
<protein>
    <recommendedName>
        <fullName evidence="1">Spore protein YkvP/CgeB glycosyl transferase-like domain-containing protein</fullName>
    </recommendedName>
</protein>
<dbReference type="InterPro" id="IPR055259">
    <property type="entry name" value="YkvP/CgeB_Glyco_trans-like"/>
</dbReference>
<dbReference type="EMBL" id="FLUQ01000001">
    <property type="protein sequence ID" value="SBV92481.1"/>
    <property type="molecule type" value="Genomic_DNA"/>
</dbReference>
<evidence type="ECO:0000313" key="2">
    <source>
        <dbReference type="EMBL" id="SBV92481.1"/>
    </source>
</evidence>
<reference evidence="2" key="1">
    <citation type="submission" date="2016-04" db="EMBL/GenBank/DDBJ databases">
        <authorList>
            <person name="Evans L.H."/>
            <person name="Alamgir A."/>
            <person name="Owens N."/>
            <person name="Weber N.D."/>
            <person name="Virtaneva K."/>
            <person name="Barbian K."/>
            <person name="Babar A."/>
            <person name="Rosenke K."/>
        </authorList>
    </citation>
    <scope>NUCLEOTIDE SEQUENCE</scope>
    <source>
        <strain evidence="2">86</strain>
    </source>
</reference>
<dbReference type="AlphaFoldDB" id="A0A212IZ72"/>
<proteinExistence type="predicted"/>
<sequence>MRAEKAVILTPGAGDRLIWREAARALESLGHRVSAWEADALSLANVRKLFALPPERSGLAAYPALYLSINFQGLDKFGELAAIFREKGVLVAVWCVDNPWNLLSGLRADFWKDAHLFVTDPGFIPGLEAHGAKHVSFLPLATDPAVFSPRETTRQAGGDATPLVFVGRSAFPDKERFFVGQSVPQAIMDEAETRLRAGQRTDFFWWLEELEMETGATPLWPGSAARKAALGAEESSLAWRSACLEAAAPLGLTIYGDEGWARQFPSGKSNAKPPVLCPPLDYYTQLAAVYANAPFSLNMMSFLLPQGLNQRHFDVWAAGGFCLMDACRGLDLFPEELTAPVTFAAPGAIPALVARFTKDPAEKSHLAAAWKEHILAEHTYEDRMRTLTKTIFS</sequence>
<organism evidence="2">
    <name type="scientific">uncultured delta proteobacterium</name>
    <dbReference type="NCBI Taxonomy" id="34034"/>
    <lineage>
        <taxon>Bacteria</taxon>
        <taxon>Deltaproteobacteria</taxon>
        <taxon>environmental samples</taxon>
    </lineage>
</organism>
<accession>A0A212IZ72</accession>